<dbReference type="InterPro" id="IPR013087">
    <property type="entry name" value="Znf_C2H2_type"/>
</dbReference>
<evidence type="ECO:0000259" key="6">
    <source>
        <dbReference type="PROSITE" id="PS50157"/>
    </source>
</evidence>
<dbReference type="PANTHER" id="PTHR24379:SF121">
    <property type="entry name" value="C2H2-TYPE DOMAIN-CONTAINING PROTEIN"/>
    <property type="match status" value="1"/>
</dbReference>
<feature type="domain" description="C2H2-type" evidence="6">
    <location>
        <begin position="329"/>
        <end position="354"/>
    </location>
</feature>
<feature type="domain" description="C2H2-type" evidence="6">
    <location>
        <begin position="301"/>
        <end position="328"/>
    </location>
</feature>
<keyword evidence="4" id="KW-0862">Zinc</keyword>
<evidence type="ECO:0000256" key="5">
    <source>
        <dbReference type="PROSITE-ProRule" id="PRU00042"/>
    </source>
</evidence>
<dbReference type="Proteomes" id="UP001314205">
    <property type="component" value="Unassembled WGS sequence"/>
</dbReference>
<keyword evidence="3 5" id="KW-0863">Zinc-finger</keyword>
<proteinExistence type="predicted"/>
<dbReference type="Pfam" id="PF00096">
    <property type="entry name" value="zf-C2H2"/>
    <property type="match status" value="2"/>
</dbReference>
<dbReference type="AlphaFoldDB" id="A0AAV1KXQ1"/>
<evidence type="ECO:0000256" key="2">
    <source>
        <dbReference type="ARBA" id="ARBA00022737"/>
    </source>
</evidence>
<protein>
    <recommendedName>
        <fullName evidence="6">C2H2-type domain-containing protein</fullName>
    </recommendedName>
</protein>
<dbReference type="Gene3D" id="3.30.160.60">
    <property type="entry name" value="Classic Zinc Finger"/>
    <property type="match status" value="2"/>
</dbReference>
<comment type="caution">
    <text evidence="7">The sequence shown here is derived from an EMBL/GenBank/DDBJ whole genome shotgun (WGS) entry which is preliminary data.</text>
</comment>
<dbReference type="EMBL" id="CAVLGL010000082">
    <property type="protein sequence ID" value="CAK1587463.1"/>
    <property type="molecule type" value="Genomic_DNA"/>
</dbReference>
<evidence type="ECO:0000313" key="7">
    <source>
        <dbReference type="EMBL" id="CAK1587463.1"/>
    </source>
</evidence>
<dbReference type="PROSITE" id="PS00028">
    <property type="entry name" value="ZINC_FINGER_C2H2_1"/>
    <property type="match status" value="2"/>
</dbReference>
<evidence type="ECO:0000256" key="4">
    <source>
        <dbReference type="ARBA" id="ARBA00022833"/>
    </source>
</evidence>
<evidence type="ECO:0000313" key="8">
    <source>
        <dbReference type="Proteomes" id="UP001314205"/>
    </source>
</evidence>
<dbReference type="InterPro" id="IPR036236">
    <property type="entry name" value="Znf_C2H2_sf"/>
</dbReference>
<dbReference type="SMART" id="SM00355">
    <property type="entry name" value="ZnF_C2H2"/>
    <property type="match status" value="4"/>
</dbReference>
<organism evidence="7 8">
    <name type="scientific">Parnassius mnemosyne</name>
    <name type="common">clouded apollo</name>
    <dbReference type="NCBI Taxonomy" id="213953"/>
    <lineage>
        <taxon>Eukaryota</taxon>
        <taxon>Metazoa</taxon>
        <taxon>Ecdysozoa</taxon>
        <taxon>Arthropoda</taxon>
        <taxon>Hexapoda</taxon>
        <taxon>Insecta</taxon>
        <taxon>Pterygota</taxon>
        <taxon>Neoptera</taxon>
        <taxon>Endopterygota</taxon>
        <taxon>Lepidoptera</taxon>
        <taxon>Glossata</taxon>
        <taxon>Ditrysia</taxon>
        <taxon>Papilionoidea</taxon>
        <taxon>Papilionidae</taxon>
        <taxon>Parnassiinae</taxon>
        <taxon>Parnassini</taxon>
        <taxon>Parnassius</taxon>
        <taxon>Driopa</taxon>
    </lineage>
</organism>
<evidence type="ECO:0000256" key="3">
    <source>
        <dbReference type="ARBA" id="ARBA00022771"/>
    </source>
</evidence>
<gene>
    <name evidence="7" type="ORF">PARMNEM_LOCUS8287</name>
</gene>
<evidence type="ECO:0000256" key="1">
    <source>
        <dbReference type="ARBA" id="ARBA00022723"/>
    </source>
</evidence>
<dbReference type="PANTHER" id="PTHR24379">
    <property type="entry name" value="KRAB AND ZINC FINGER DOMAIN-CONTAINING"/>
    <property type="match status" value="1"/>
</dbReference>
<feature type="domain" description="C2H2-type" evidence="6">
    <location>
        <begin position="272"/>
        <end position="295"/>
    </location>
</feature>
<dbReference type="PROSITE" id="PS50157">
    <property type="entry name" value="ZINC_FINGER_C2H2_2"/>
    <property type="match status" value="3"/>
</dbReference>
<reference evidence="7 8" key="1">
    <citation type="submission" date="2023-11" db="EMBL/GenBank/DDBJ databases">
        <authorList>
            <person name="Hedman E."/>
            <person name="Englund M."/>
            <person name="Stromberg M."/>
            <person name="Nyberg Akerstrom W."/>
            <person name="Nylinder S."/>
            <person name="Jareborg N."/>
            <person name="Kallberg Y."/>
            <person name="Kronander E."/>
        </authorList>
    </citation>
    <scope>NUCLEOTIDE SEQUENCE [LARGE SCALE GENOMIC DNA]</scope>
</reference>
<sequence>MDVIWSKDKLFKIFSTESIMVHANATGDSGSVSGPCCHICGGDSDLRRLEETYVWNGIEEQYDRMLFECYGVRVPKSDCMICDHCIHQLRNAQRFRRLVQAAFTKPPEESPLRDGSKIKIVKSLSSTKIGIAVHYTKKNSVKEIKPKVAIDNLQKKCELRRERKRLFNTHVETKKANVACTICNHRYPMIVPFDGIKKFVCSRCKKNSETYGICRKCNLRMPMNSMNEHLKSHAKIKPKGKNRLSNFTKPPVLNKTVNLSRTQTFVKYPKKYQCSQCEKKYIVPQHLAQHIAIVHGDSLNCTCTVCGKDMKTREMLGKHMSTHTGQPIYKCNICMKIFKSQRNLQAHYLTHEKY</sequence>
<keyword evidence="8" id="KW-1185">Reference proteome</keyword>
<accession>A0AAV1KXQ1</accession>
<dbReference type="GO" id="GO:0008270">
    <property type="term" value="F:zinc ion binding"/>
    <property type="evidence" value="ECO:0007669"/>
    <property type="project" value="UniProtKB-KW"/>
</dbReference>
<dbReference type="SUPFAM" id="SSF57667">
    <property type="entry name" value="beta-beta-alpha zinc fingers"/>
    <property type="match status" value="2"/>
</dbReference>
<name>A0AAV1KXQ1_9NEOP</name>
<keyword evidence="1" id="KW-0479">Metal-binding</keyword>
<keyword evidence="2" id="KW-0677">Repeat</keyword>